<evidence type="ECO:0000313" key="3">
    <source>
        <dbReference type="EMBL" id="KAK3094568.1"/>
    </source>
</evidence>
<dbReference type="PANTHER" id="PTHR10900:SF124">
    <property type="entry name" value="FI05614P"/>
    <property type="match status" value="1"/>
</dbReference>
<organism evidence="3 4">
    <name type="scientific">Pinctada imbricata</name>
    <name type="common">Atlantic pearl-oyster</name>
    <name type="synonym">Pinctada martensii</name>
    <dbReference type="NCBI Taxonomy" id="66713"/>
    <lineage>
        <taxon>Eukaryota</taxon>
        <taxon>Metazoa</taxon>
        <taxon>Spiralia</taxon>
        <taxon>Lophotrochozoa</taxon>
        <taxon>Mollusca</taxon>
        <taxon>Bivalvia</taxon>
        <taxon>Autobranchia</taxon>
        <taxon>Pteriomorphia</taxon>
        <taxon>Pterioida</taxon>
        <taxon>Pterioidea</taxon>
        <taxon>Pteriidae</taxon>
        <taxon>Pinctada</taxon>
    </lineage>
</organism>
<reference evidence="3" key="1">
    <citation type="submission" date="2019-08" db="EMBL/GenBank/DDBJ databases">
        <title>The improved chromosome-level genome for the pearl oyster Pinctada fucata martensii using PacBio sequencing and Hi-C.</title>
        <authorList>
            <person name="Zheng Z."/>
        </authorList>
    </citation>
    <scope>NUCLEOTIDE SEQUENCE</scope>
    <source>
        <strain evidence="3">ZZ-2019</strain>
        <tissue evidence="3">Adductor muscle</tissue>
    </source>
</reference>
<evidence type="ECO:0000256" key="1">
    <source>
        <dbReference type="SAM" id="Phobius"/>
    </source>
</evidence>
<keyword evidence="1" id="KW-1133">Transmembrane helix</keyword>
<feature type="domain" description="FAS1" evidence="2">
    <location>
        <begin position="281"/>
        <end position="422"/>
    </location>
</feature>
<sequence>MQTLFESTTSAKFTVFAFNDTAYNSMGFTERQKFQSMTLSEKANYVKFCTIYGQTLQTSSMSDNQFFQSMASDGNKIFINRRQRTNFNPSGNFGFTTFYVNGAEILPDAKDIVATNGVIHGLGQVIFISSSKGALGYAEQPEDTTIRTSKFFELTKSLTGEFYGTLVQLSNRNNLVTLMIPDDAAMNKIPAAKLDQLKSNPRELDRVIRSHFIKDRVVFTSYVNHNEGFTSALGQPMTFRKPYPWQALVNSFGVSAEIKRGNITVENGVLHIVDQLLGFVYNNIREQITVDGRQLDQLINLGNDEIRQALVQGSGVTVFIPMDSAFDRIRTLPWVNLNSNQTLVDQVLRLHILRANQPIEISTIIGGYESRQFRQTMYKDWMLTIYNERNESWVQGGFVKARVIRPDIKTTNGMVHIIDSVLGIPYLDMAMLICHDLWLLRTYDYLRSIGIKKYITDRRFTSQVCDFEVYGYPPNYDSGNGYQNSQSSCPSNCQTYPNYLSFPCNSPPCNGQSMLSCPTECQQSQYQMTYPCTDMMCTGGTGGNTGSQSSCPSYCTNPAYQTYPQCQQYPCVSSGGGLNPSGQATTQYDMGYCGPAQSPCSITFFVPNSSAIDYFQLRNEGQRIMRDTPRFQFLMKRLMFNDLIYVSRLNDGSHTFKAINGESVRLTKTNQRDVRIYFSGASANVIHMDEGATNGVMHIIDNILFVNEDLTRDISGSYHIMGNTILVLICILILMTMKFRS</sequence>
<dbReference type="AlphaFoldDB" id="A0AA88XZ11"/>
<dbReference type="PROSITE" id="PS50213">
    <property type="entry name" value="FAS1"/>
    <property type="match status" value="4"/>
</dbReference>
<keyword evidence="1" id="KW-0812">Transmembrane</keyword>
<dbReference type="InterPro" id="IPR000782">
    <property type="entry name" value="FAS1_domain"/>
</dbReference>
<dbReference type="SUPFAM" id="SSF82153">
    <property type="entry name" value="FAS1 domain"/>
    <property type="match status" value="4"/>
</dbReference>
<keyword evidence="1" id="KW-0472">Membrane</keyword>
<dbReference type="PANTHER" id="PTHR10900">
    <property type="entry name" value="PERIOSTIN-RELATED"/>
    <property type="match status" value="1"/>
</dbReference>
<comment type="caution">
    <text evidence="3">The sequence shown here is derived from an EMBL/GenBank/DDBJ whole genome shotgun (WGS) entry which is preliminary data.</text>
</comment>
<evidence type="ECO:0000259" key="2">
    <source>
        <dbReference type="PROSITE" id="PS50213"/>
    </source>
</evidence>
<dbReference type="GO" id="GO:0005615">
    <property type="term" value="C:extracellular space"/>
    <property type="evidence" value="ECO:0007669"/>
    <property type="project" value="TreeGrafter"/>
</dbReference>
<dbReference type="EMBL" id="VSWD01000008">
    <property type="protein sequence ID" value="KAK3094568.1"/>
    <property type="molecule type" value="Genomic_DNA"/>
</dbReference>
<feature type="domain" description="FAS1" evidence="2">
    <location>
        <begin position="1"/>
        <end position="126"/>
    </location>
</feature>
<protein>
    <recommendedName>
        <fullName evidence="2">FAS1 domain-containing protein</fullName>
    </recommendedName>
</protein>
<dbReference type="Gene3D" id="2.30.180.10">
    <property type="entry name" value="FAS1 domain"/>
    <property type="match status" value="4"/>
</dbReference>
<dbReference type="Proteomes" id="UP001186944">
    <property type="component" value="Unassembled WGS sequence"/>
</dbReference>
<dbReference type="SMART" id="SM00554">
    <property type="entry name" value="FAS1"/>
    <property type="match status" value="4"/>
</dbReference>
<dbReference type="InterPro" id="IPR036378">
    <property type="entry name" value="FAS1_dom_sf"/>
</dbReference>
<name>A0AA88XZ11_PINIB</name>
<dbReference type="Pfam" id="PF02469">
    <property type="entry name" value="Fasciclin"/>
    <property type="match status" value="4"/>
</dbReference>
<gene>
    <name evidence="3" type="ORF">FSP39_003488</name>
</gene>
<dbReference type="InterPro" id="IPR050904">
    <property type="entry name" value="Adhesion/Biosynth-related"/>
</dbReference>
<feature type="domain" description="FAS1" evidence="2">
    <location>
        <begin position="138"/>
        <end position="277"/>
    </location>
</feature>
<keyword evidence="4" id="KW-1185">Reference proteome</keyword>
<evidence type="ECO:0000313" key="4">
    <source>
        <dbReference type="Proteomes" id="UP001186944"/>
    </source>
</evidence>
<proteinExistence type="predicted"/>
<feature type="transmembrane region" description="Helical" evidence="1">
    <location>
        <begin position="718"/>
        <end position="737"/>
    </location>
</feature>
<dbReference type="GO" id="GO:0007155">
    <property type="term" value="P:cell adhesion"/>
    <property type="evidence" value="ECO:0007669"/>
    <property type="project" value="TreeGrafter"/>
</dbReference>
<dbReference type="GO" id="GO:0050839">
    <property type="term" value="F:cell adhesion molecule binding"/>
    <property type="evidence" value="ECO:0007669"/>
    <property type="project" value="TreeGrafter"/>
</dbReference>
<accession>A0AA88XZ11</accession>
<dbReference type="GO" id="GO:0031012">
    <property type="term" value="C:extracellular matrix"/>
    <property type="evidence" value="ECO:0007669"/>
    <property type="project" value="TreeGrafter"/>
</dbReference>
<feature type="domain" description="FAS1" evidence="2">
    <location>
        <begin position="601"/>
        <end position="704"/>
    </location>
</feature>
<dbReference type="GO" id="GO:0030198">
    <property type="term" value="P:extracellular matrix organization"/>
    <property type="evidence" value="ECO:0007669"/>
    <property type="project" value="TreeGrafter"/>
</dbReference>